<dbReference type="OrthoDB" id="9813918at2"/>
<evidence type="ECO:0000313" key="3">
    <source>
        <dbReference type="EMBL" id="ABK18396.1"/>
    </source>
</evidence>
<dbReference type="CDD" id="cd00838">
    <property type="entry name" value="MPP_superfamily"/>
    <property type="match status" value="1"/>
</dbReference>
<dbReference type="GO" id="GO:0005737">
    <property type="term" value="C:cytoplasm"/>
    <property type="evidence" value="ECO:0007669"/>
    <property type="project" value="TreeGrafter"/>
</dbReference>
<dbReference type="InterPro" id="IPR050126">
    <property type="entry name" value="Ap4A_hydrolase"/>
</dbReference>
<dbReference type="PANTHER" id="PTHR42850">
    <property type="entry name" value="METALLOPHOSPHOESTERASE"/>
    <property type="match status" value="1"/>
</dbReference>
<dbReference type="GO" id="GO:0016791">
    <property type="term" value="F:phosphatase activity"/>
    <property type="evidence" value="ECO:0007669"/>
    <property type="project" value="TreeGrafter"/>
</dbReference>
<dbReference type="KEGG" id="sfu:Sfum_2718"/>
<dbReference type="PIRSF" id="PIRSF000883">
    <property type="entry name" value="Pesterase_MJ0912"/>
    <property type="match status" value="1"/>
</dbReference>
<evidence type="ECO:0000256" key="1">
    <source>
        <dbReference type="ARBA" id="ARBA00008950"/>
    </source>
</evidence>
<reference evidence="3 4" key="1">
    <citation type="submission" date="2006-10" db="EMBL/GenBank/DDBJ databases">
        <title>Complete sequence of Syntrophobacter fumaroxidans MPOB.</title>
        <authorList>
            <consortium name="US DOE Joint Genome Institute"/>
            <person name="Copeland A."/>
            <person name="Lucas S."/>
            <person name="Lapidus A."/>
            <person name="Barry K."/>
            <person name="Detter J.C."/>
            <person name="Glavina del Rio T."/>
            <person name="Hammon N."/>
            <person name="Israni S."/>
            <person name="Pitluck S."/>
            <person name="Goltsman E.G."/>
            <person name="Martinez M."/>
            <person name="Schmutz J."/>
            <person name="Larimer F."/>
            <person name="Land M."/>
            <person name="Hauser L."/>
            <person name="Kyrpides N."/>
            <person name="Kim E."/>
            <person name="Boone D.R."/>
            <person name="Brockman F."/>
            <person name="Culley D."/>
            <person name="Ferry J."/>
            <person name="Gunsalus R."/>
            <person name="McInerney M.J."/>
            <person name="Morrison M."/>
            <person name="Plugge C."/>
            <person name="Rohlin L."/>
            <person name="Scholten J."/>
            <person name="Sieber J."/>
            <person name="Stams A.J.M."/>
            <person name="Worm P."/>
            <person name="Henstra A.M."/>
            <person name="Richardson P."/>
        </authorList>
    </citation>
    <scope>NUCLEOTIDE SEQUENCE [LARGE SCALE GENOMIC DNA]</scope>
    <source>
        <strain evidence="4">DSM 10017 / MPOB</strain>
    </source>
</reference>
<dbReference type="SUPFAM" id="SSF56300">
    <property type="entry name" value="Metallo-dependent phosphatases"/>
    <property type="match status" value="1"/>
</dbReference>
<feature type="domain" description="Calcineurin-like phosphoesterase" evidence="2">
    <location>
        <begin position="1"/>
        <end position="207"/>
    </location>
</feature>
<dbReference type="InterPro" id="IPR011152">
    <property type="entry name" value="Pesterase_MJ0912"/>
</dbReference>
<dbReference type="EMBL" id="CP000478">
    <property type="protein sequence ID" value="ABK18396.1"/>
    <property type="molecule type" value="Genomic_DNA"/>
</dbReference>
<evidence type="ECO:0000313" key="4">
    <source>
        <dbReference type="Proteomes" id="UP000001784"/>
    </source>
</evidence>
<gene>
    <name evidence="3" type="ordered locus">Sfum_2718</name>
</gene>
<protein>
    <submittedName>
        <fullName evidence="3">Metallophosphoesterase</fullName>
    </submittedName>
</protein>
<proteinExistence type="inferred from homology"/>
<sequence length="241" mass="27062">MRIAILSDIHGNLEALEQVLEDLDRQRPDSVVCLGDNVGYGPNPEEVLNIVRERRMPCVMGNHELGVVDAQYLGWFNPLARTSLLITRQLLSSGSLEYIRDLKPFLIHEEGLFVHGCPPDSVTRYLFEVSNRAMAGLFQRMTQAVCFVGHTHDLELVTFDGARIRRIALGEGVVQLAEGCRHIVNVGSVGQPRDGNNNAKYVIWNVSANSVEIRFLPYDIPRTAEKILRLGFPEINALRLF</sequence>
<dbReference type="HOGENOM" id="CLU_074761_0_1_7"/>
<keyword evidence="4" id="KW-1185">Reference proteome</keyword>
<comment type="similarity">
    <text evidence="1">Belongs to the metallophosphoesterase superfamily. YfcE family.</text>
</comment>
<name>A0LLU4_SYNFM</name>
<accession>A0LLU4</accession>
<dbReference type="STRING" id="335543.Sfum_2718"/>
<dbReference type="AlphaFoldDB" id="A0LLU4"/>
<dbReference type="InterPro" id="IPR029052">
    <property type="entry name" value="Metallo-depent_PP-like"/>
</dbReference>
<organism evidence="3 4">
    <name type="scientific">Syntrophobacter fumaroxidans (strain DSM 10017 / MPOB)</name>
    <dbReference type="NCBI Taxonomy" id="335543"/>
    <lineage>
        <taxon>Bacteria</taxon>
        <taxon>Pseudomonadati</taxon>
        <taxon>Thermodesulfobacteriota</taxon>
        <taxon>Syntrophobacteria</taxon>
        <taxon>Syntrophobacterales</taxon>
        <taxon>Syntrophobacteraceae</taxon>
        <taxon>Syntrophobacter</taxon>
    </lineage>
</organism>
<dbReference type="InterPro" id="IPR024654">
    <property type="entry name" value="Calcineurin-like_PHP_lpxH"/>
</dbReference>
<dbReference type="Gene3D" id="3.60.21.10">
    <property type="match status" value="1"/>
</dbReference>
<dbReference type="PANTHER" id="PTHR42850:SF2">
    <property type="entry name" value="BLL5683 PROTEIN"/>
    <property type="match status" value="1"/>
</dbReference>
<dbReference type="Proteomes" id="UP000001784">
    <property type="component" value="Chromosome"/>
</dbReference>
<evidence type="ECO:0000259" key="2">
    <source>
        <dbReference type="Pfam" id="PF12850"/>
    </source>
</evidence>
<dbReference type="Pfam" id="PF12850">
    <property type="entry name" value="Metallophos_2"/>
    <property type="match status" value="1"/>
</dbReference>
<dbReference type="eggNOG" id="COG0639">
    <property type="taxonomic scope" value="Bacteria"/>
</dbReference>
<dbReference type="InParanoid" id="A0LLU4"/>
<dbReference type="RefSeq" id="WP_011699563.1">
    <property type="nucleotide sequence ID" value="NC_008554.1"/>
</dbReference>